<organism evidence="13 14">
    <name type="scientific">Enterocloster hominis</name>
    <name type="common">ex Hitch et al. 2024</name>
    <dbReference type="NCBI Taxonomy" id="1917870"/>
    <lineage>
        <taxon>Bacteria</taxon>
        <taxon>Bacillati</taxon>
        <taxon>Bacillota</taxon>
        <taxon>Clostridia</taxon>
        <taxon>Lachnospirales</taxon>
        <taxon>Lachnospiraceae</taxon>
        <taxon>Enterocloster</taxon>
    </lineage>
</organism>
<feature type="modified residue" description="4-aspartylphosphate" evidence="10">
    <location>
        <position position="55"/>
    </location>
</feature>
<keyword evidence="14" id="KW-1185">Reference proteome</keyword>
<dbReference type="Pfam" id="PF12833">
    <property type="entry name" value="HTH_18"/>
    <property type="match status" value="1"/>
</dbReference>
<keyword evidence="8" id="KW-0804">Transcription</keyword>
<evidence type="ECO:0000313" key="13">
    <source>
        <dbReference type="EMBL" id="MEQ2424246.1"/>
    </source>
</evidence>
<dbReference type="PROSITE" id="PS01124">
    <property type="entry name" value="HTH_ARAC_FAMILY_2"/>
    <property type="match status" value="1"/>
</dbReference>
<dbReference type="Proteomes" id="UP001454086">
    <property type="component" value="Unassembled WGS sequence"/>
</dbReference>
<evidence type="ECO:0000256" key="1">
    <source>
        <dbReference type="ARBA" id="ARBA00004496"/>
    </source>
</evidence>
<dbReference type="RefSeq" id="WP_349117802.1">
    <property type="nucleotide sequence ID" value="NZ_JBBMFM010000010.1"/>
</dbReference>
<dbReference type="SUPFAM" id="SSF46689">
    <property type="entry name" value="Homeodomain-like"/>
    <property type="match status" value="1"/>
</dbReference>
<reference evidence="13 14" key="1">
    <citation type="submission" date="2024-03" db="EMBL/GenBank/DDBJ databases">
        <title>Human intestinal bacterial collection.</title>
        <authorList>
            <person name="Pauvert C."/>
            <person name="Hitch T.C.A."/>
            <person name="Clavel T."/>
        </authorList>
    </citation>
    <scope>NUCLEOTIDE SEQUENCE [LARGE SCALE GENOMIC DNA]</scope>
    <source>
        <strain evidence="13 14">CLA-SR-H021</strain>
    </source>
</reference>
<dbReference type="InterPro" id="IPR018060">
    <property type="entry name" value="HTH_AraC"/>
</dbReference>
<proteinExistence type="predicted"/>
<dbReference type="Gene3D" id="1.10.10.60">
    <property type="entry name" value="Homeodomain-like"/>
    <property type="match status" value="2"/>
</dbReference>
<keyword evidence="4 10" id="KW-0597">Phosphoprotein</keyword>
<feature type="domain" description="Response regulatory" evidence="12">
    <location>
        <begin position="3"/>
        <end position="120"/>
    </location>
</feature>
<evidence type="ECO:0000256" key="2">
    <source>
        <dbReference type="ARBA" id="ARBA00018672"/>
    </source>
</evidence>
<dbReference type="SMART" id="SM00342">
    <property type="entry name" value="HTH_ARAC"/>
    <property type="match status" value="1"/>
</dbReference>
<evidence type="ECO:0000256" key="4">
    <source>
        <dbReference type="ARBA" id="ARBA00022553"/>
    </source>
</evidence>
<dbReference type="SUPFAM" id="SSF52172">
    <property type="entry name" value="CheY-like"/>
    <property type="match status" value="1"/>
</dbReference>
<dbReference type="InterPro" id="IPR001789">
    <property type="entry name" value="Sig_transdc_resp-reg_receiver"/>
</dbReference>
<name>A0ABV1D385_9FIRM</name>
<dbReference type="EMBL" id="JBBMFM010000010">
    <property type="protein sequence ID" value="MEQ2424246.1"/>
    <property type="molecule type" value="Genomic_DNA"/>
</dbReference>
<comment type="subcellular location">
    <subcellularLocation>
        <location evidence="1">Cytoplasm</location>
    </subcellularLocation>
</comment>
<evidence type="ECO:0000256" key="6">
    <source>
        <dbReference type="ARBA" id="ARBA00023015"/>
    </source>
</evidence>
<dbReference type="PROSITE" id="PS50110">
    <property type="entry name" value="RESPONSE_REGULATORY"/>
    <property type="match status" value="1"/>
</dbReference>
<dbReference type="CDD" id="cd17536">
    <property type="entry name" value="REC_YesN-like"/>
    <property type="match status" value="1"/>
</dbReference>
<keyword evidence="3" id="KW-0963">Cytoplasm</keyword>
<evidence type="ECO:0000313" key="14">
    <source>
        <dbReference type="Proteomes" id="UP001454086"/>
    </source>
</evidence>
<dbReference type="InterPro" id="IPR051552">
    <property type="entry name" value="HptR"/>
</dbReference>
<evidence type="ECO:0000256" key="8">
    <source>
        <dbReference type="ARBA" id="ARBA00023163"/>
    </source>
</evidence>
<evidence type="ECO:0000256" key="7">
    <source>
        <dbReference type="ARBA" id="ARBA00023125"/>
    </source>
</evidence>
<dbReference type="SMART" id="SM00448">
    <property type="entry name" value="REC"/>
    <property type="match status" value="1"/>
</dbReference>
<feature type="domain" description="HTH araC/xylS-type" evidence="11">
    <location>
        <begin position="396"/>
        <end position="498"/>
    </location>
</feature>
<comment type="caution">
    <text evidence="13">The sequence shown here is derived from an EMBL/GenBank/DDBJ whole genome shotgun (WGS) entry which is preliminary data.</text>
</comment>
<accession>A0ABV1D385</accession>
<gene>
    <name evidence="13" type="ORF">WMQ36_04615</name>
</gene>
<evidence type="ECO:0000256" key="3">
    <source>
        <dbReference type="ARBA" id="ARBA00022490"/>
    </source>
</evidence>
<dbReference type="PANTHER" id="PTHR42713">
    <property type="entry name" value="HISTIDINE KINASE-RELATED"/>
    <property type="match status" value="1"/>
</dbReference>
<evidence type="ECO:0000256" key="9">
    <source>
        <dbReference type="ARBA" id="ARBA00024867"/>
    </source>
</evidence>
<dbReference type="Pfam" id="PF00072">
    <property type="entry name" value="Response_reg"/>
    <property type="match status" value="1"/>
</dbReference>
<dbReference type="Gene3D" id="3.40.50.2300">
    <property type="match status" value="1"/>
</dbReference>
<dbReference type="InterPro" id="IPR011006">
    <property type="entry name" value="CheY-like_superfamily"/>
</dbReference>
<evidence type="ECO:0000256" key="5">
    <source>
        <dbReference type="ARBA" id="ARBA00023012"/>
    </source>
</evidence>
<sequence length="498" mass="57544">MFKLIIADDERLIREALSTTINWKDLDIELTGICRNGIEAYDMILDESPDIVLTDIRMPGMSGLDLIRRTSEAGIPVQFILLSGYGEFEYAKTAMQYGVKHYILKPYDDQQIIDCIQQCKKDCCQVRLNSHLGMEHFTAQSNILHNVMSSIFNDCICQDRRLDSILDNYEQYIDFHFTSYKLLYVYYLAFENLEHFLGLIKDYVKKNLPQTIIYGVYVNHTLLLFFQNTGNNCRQLRTFIEQLSLPEQDVTLETQLTTYSSLKNLLEDAVCKLKRFGMIYYINNFHAIYTCNYNNVISQLQALYTQMLQGGTDSLAQVEELLNGISNIEFLKQLTGNLLLKITASQPSQSTLELTNWLIQLDRETDLALLREMVLTKLKDIIQAGLTSVQYSSMTQQIFDYVNKNLQDSNLSLKGIAENHLFMNVDYVSKKFYRETGKKFSHYLTEMRIQHAKDLMKANPFASIQTIAMQIGCGNNPKYFSQLFKKQEGITPTEYMGK</sequence>
<comment type="function">
    <text evidence="9">May play the central regulatory role in sporulation. It may be an element of the effector pathway responsible for the activation of sporulation genes in response to nutritional stress. Spo0A may act in concert with spo0H (a sigma factor) to control the expression of some genes that are critical to the sporulation process.</text>
</comment>
<protein>
    <recommendedName>
        <fullName evidence="2">Stage 0 sporulation protein A homolog</fullName>
    </recommendedName>
</protein>
<dbReference type="InterPro" id="IPR009057">
    <property type="entry name" value="Homeodomain-like_sf"/>
</dbReference>
<evidence type="ECO:0000259" key="11">
    <source>
        <dbReference type="PROSITE" id="PS01124"/>
    </source>
</evidence>
<keyword evidence="5" id="KW-0902">Two-component regulatory system</keyword>
<keyword evidence="7" id="KW-0238">DNA-binding</keyword>
<keyword evidence="6" id="KW-0805">Transcription regulation</keyword>
<evidence type="ECO:0000256" key="10">
    <source>
        <dbReference type="PROSITE-ProRule" id="PRU00169"/>
    </source>
</evidence>
<dbReference type="PANTHER" id="PTHR42713:SF3">
    <property type="entry name" value="TRANSCRIPTIONAL REGULATORY PROTEIN HPTR"/>
    <property type="match status" value="1"/>
</dbReference>
<evidence type="ECO:0000259" key="12">
    <source>
        <dbReference type="PROSITE" id="PS50110"/>
    </source>
</evidence>